<dbReference type="PRINTS" id="PR00696">
    <property type="entry name" value="RSOLVASERUVC"/>
</dbReference>
<keyword evidence="9" id="KW-1185">Reference proteome</keyword>
<dbReference type="GO" id="GO:0004520">
    <property type="term" value="F:DNA endonuclease activity"/>
    <property type="evidence" value="ECO:0007669"/>
    <property type="project" value="InterPro"/>
</dbReference>
<feature type="domain" description="NADP-dependent oxidoreductase" evidence="7">
    <location>
        <begin position="139"/>
        <end position="416"/>
    </location>
</feature>
<proteinExistence type="inferred from homology"/>
<dbReference type="SUPFAM" id="SSF53098">
    <property type="entry name" value="Ribonuclease H-like"/>
    <property type="match status" value="1"/>
</dbReference>
<evidence type="ECO:0000313" key="9">
    <source>
        <dbReference type="Proteomes" id="UP001195483"/>
    </source>
</evidence>
<dbReference type="FunFam" id="3.30.420.10:FF:000002">
    <property type="entry name" value="Crossover junction endodeoxyribonuclease RuvC"/>
    <property type="match status" value="1"/>
</dbReference>
<dbReference type="GO" id="GO:0046872">
    <property type="term" value="F:metal ion binding"/>
    <property type="evidence" value="ECO:0007669"/>
    <property type="project" value="UniProtKB-KW"/>
</dbReference>
<reference evidence="8" key="1">
    <citation type="journal article" date="2021" name="Genome Biol. Evol.">
        <title>A High-Quality Reference Genome for a Parasitic Bivalve with Doubly Uniparental Inheritance (Bivalvia: Unionida).</title>
        <authorList>
            <person name="Smith C.H."/>
        </authorList>
    </citation>
    <scope>NUCLEOTIDE SEQUENCE</scope>
    <source>
        <strain evidence="8">CHS0354</strain>
    </source>
</reference>
<gene>
    <name evidence="8" type="ORF">CHS0354_000501</name>
</gene>
<dbReference type="PROSITE" id="PS00062">
    <property type="entry name" value="ALDOKETO_REDUCTASE_2"/>
    <property type="match status" value="1"/>
</dbReference>
<dbReference type="GO" id="GO:0006310">
    <property type="term" value="P:DNA recombination"/>
    <property type="evidence" value="ECO:0007669"/>
    <property type="project" value="InterPro"/>
</dbReference>
<dbReference type="InterPro" id="IPR036812">
    <property type="entry name" value="NAD(P)_OxRdtase_dom_sf"/>
</dbReference>
<keyword evidence="6" id="KW-0234">DNA repair</keyword>
<keyword evidence="1" id="KW-0963">Cytoplasm</keyword>
<keyword evidence="5" id="KW-0460">Magnesium</keyword>
<evidence type="ECO:0000256" key="2">
    <source>
        <dbReference type="ARBA" id="ARBA00022723"/>
    </source>
</evidence>
<reference evidence="8" key="2">
    <citation type="journal article" date="2021" name="Genome Biol. Evol.">
        <title>Developing a high-quality reference genome for a parasitic bivalve with doubly uniparental inheritance (Bivalvia: Unionida).</title>
        <authorList>
            <person name="Smith C.H."/>
        </authorList>
    </citation>
    <scope>NUCLEOTIDE SEQUENCE</scope>
    <source>
        <strain evidence="8">CHS0354</strain>
        <tissue evidence="8">Mantle</tissue>
    </source>
</reference>
<reference evidence="8" key="3">
    <citation type="submission" date="2023-05" db="EMBL/GenBank/DDBJ databases">
        <authorList>
            <person name="Smith C.H."/>
        </authorList>
    </citation>
    <scope>NUCLEOTIDE SEQUENCE</scope>
    <source>
        <strain evidence="8">CHS0354</strain>
        <tissue evidence="8">Mantle</tissue>
    </source>
</reference>
<dbReference type="HAMAP" id="MF_00034">
    <property type="entry name" value="RuvC"/>
    <property type="match status" value="1"/>
</dbReference>
<dbReference type="InterPro" id="IPR018170">
    <property type="entry name" value="Aldo/ket_reductase_CS"/>
</dbReference>
<evidence type="ECO:0000313" key="8">
    <source>
        <dbReference type="EMBL" id="KAK3604839.1"/>
    </source>
</evidence>
<accession>A0AAE0T6U1</accession>
<dbReference type="AlphaFoldDB" id="A0AAE0T6U1"/>
<dbReference type="Pfam" id="PF00248">
    <property type="entry name" value="Aldo_ket_red"/>
    <property type="match status" value="1"/>
</dbReference>
<comment type="caution">
    <text evidence="8">The sequence shown here is derived from an EMBL/GenBank/DDBJ whole genome shotgun (WGS) entry which is preliminary data.</text>
</comment>
<evidence type="ECO:0000256" key="1">
    <source>
        <dbReference type="ARBA" id="ARBA00022490"/>
    </source>
</evidence>
<dbReference type="InterPro" id="IPR012337">
    <property type="entry name" value="RNaseH-like_sf"/>
</dbReference>
<keyword evidence="2" id="KW-0479">Metal-binding</keyword>
<sequence>MIVIGIDPGSIVTGIGIVQQTQMGLRLVTQCEIRTRAYRTFNDKLKKIYDEILKLVALYSPTHISLETIFFSNNVQSALKLGHVRGCVLALAISQNLNILEYSPKQVKRIITGNGNASKEQVAYMVRIKLHPSTSEFSRIAYGWWRLLSSDALSTKNIEKRINTCLENNITTFDHADIYGSYQCEAYFGRVLKQIPSLRNQIELVTKSGIKLVHPDFPERKRKIYDLHSTHIVQSLEASLRKFGTDYVDVLLIHRPNPLCDFEDCAKGLTSVVETGKAKYVGVSNFSAWEFETLQSFLSIQLVTNQLEISLCNLKSFTDGSLHKCIERRATPMAWSPLGGGKMLLEPYDELGRKRLDMLVMLSRKYECNITQLALAWLLLHPANILPIIGTNQTRRIAEASYAVQIKLGEEDWFELWEVSTGARIP</sequence>
<dbReference type="Gene3D" id="3.20.20.100">
    <property type="entry name" value="NADP-dependent oxidoreductase domain"/>
    <property type="match status" value="1"/>
</dbReference>
<dbReference type="SUPFAM" id="SSF51430">
    <property type="entry name" value="NAD(P)-linked oxidoreductase"/>
    <property type="match status" value="1"/>
</dbReference>
<dbReference type="InterPro" id="IPR023210">
    <property type="entry name" value="NADP_OxRdtase_dom"/>
</dbReference>
<dbReference type="CDD" id="cd16962">
    <property type="entry name" value="RuvC"/>
    <property type="match status" value="1"/>
</dbReference>
<keyword evidence="3" id="KW-0227">DNA damage</keyword>
<dbReference type="InterPro" id="IPR002176">
    <property type="entry name" value="X-over_junc_endoDNase_RuvC"/>
</dbReference>
<dbReference type="PANTHER" id="PTHR43364:SF1">
    <property type="entry name" value="OXIDOREDUCTASE YDHF"/>
    <property type="match status" value="1"/>
</dbReference>
<evidence type="ECO:0000256" key="4">
    <source>
        <dbReference type="ARBA" id="ARBA00022801"/>
    </source>
</evidence>
<protein>
    <recommendedName>
        <fullName evidence="7">NADP-dependent oxidoreductase domain-containing protein</fullName>
    </recommendedName>
</protein>
<evidence type="ECO:0000256" key="5">
    <source>
        <dbReference type="ARBA" id="ARBA00022842"/>
    </source>
</evidence>
<dbReference type="PANTHER" id="PTHR43364">
    <property type="entry name" value="NADH-SPECIFIC METHYLGLYOXAL REDUCTASE-RELATED"/>
    <property type="match status" value="1"/>
</dbReference>
<evidence type="ECO:0000259" key="7">
    <source>
        <dbReference type="Pfam" id="PF00248"/>
    </source>
</evidence>
<dbReference type="GO" id="GO:0005829">
    <property type="term" value="C:cytosol"/>
    <property type="evidence" value="ECO:0007669"/>
    <property type="project" value="TreeGrafter"/>
</dbReference>
<name>A0AAE0T6U1_9BIVA</name>
<keyword evidence="4" id="KW-0378">Hydrolase</keyword>
<dbReference type="Proteomes" id="UP001195483">
    <property type="component" value="Unassembled WGS sequence"/>
</dbReference>
<dbReference type="EMBL" id="JAEAOA010000085">
    <property type="protein sequence ID" value="KAK3604839.1"/>
    <property type="molecule type" value="Genomic_DNA"/>
</dbReference>
<organism evidence="8 9">
    <name type="scientific">Potamilus streckersoni</name>
    <dbReference type="NCBI Taxonomy" id="2493646"/>
    <lineage>
        <taxon>Eukaryota</taxon>
        <taxon>Metazoa</taxon>
        <taxon>Spiralia</taxon>
        <taxon>Lophotrochozoa</taxon>
        <taxon>Mollusca</taxon>
        <taxon>Bivalvia</taxon>
        <taxon>Autobranchia</taxon>
        <taxon>Heteroconchia</taxon>
        <taxon>Palaeoheterodonta</taxon>
        <taxon>Unionida</taxon>
        <taxon>Unionoidea</taxon>
        <taxon>Unionidae</taxon>
        <taxon>Ambleminae</taxon>
        <taxon>Lampsilini</taxon>
        <taxon>Potamilus</taxon>
    </lineage>
</organism>
<dbReference type="Pfam" id="PF02075">
    <property type="entry name" value="RuvC"/>
    <property type="match status" value="1"/>
</dbReference>
<evidence type="ECO:0000256" key="6">
    <source>
        <dbReference type="ARBA" id="ARBA00023204"/>
    </source>
</evidence>
<dbReference type="GO" id="GO:0006281">
    <property type="term" value="P:DNA repair"/>
    <property type="evidence" value="ECO:0007669"/>
    <property type="project" value="UniProtKB-KW"/>
</dbReference>
<dbReference type="GO" id="GO:0016491">
    <property type="term" value="F:oxidoreductase activity"/>
    <property type="evidence" value="ECO:0007669"/>
    <property type="project" value="InterPro"/>
</dbReference>
<evidence type="ECO:0000256" key="3">
    <source>
        <dbReference type="ARBA" id="ARBA00022763"/>
    </source>
</evidence>
<dbReference type="GO" id="GO:0016787">
    <property type="term" value="F:hydrolase activity"/>
    <property type="evidence" value="ECO:0007669"/>
    <property type="project" value="UniProtKB-KW"/>
</dbReference>
<dbReference type="InterPro" id="IPR050523">
    <property type="entry name" value="AKR_Detox_Biosynth"/>
</dbReference>
<dbReference type="NCBIfam" id="TIGR00228">
    <property type="entry name" value="ruvC"/>
    <property type="match status" value="1"/>
</dbReference>